<reference evidence="1" key="2">
    <citation type="journal article" date="2015" name="Fish Shellfish Immunol.">
        <title>Early steps in the European eel (Anguilla anguilla)-Vibrio vulnificus interaction in the gills: Role of the RtxA13 toxin.</title>
        <authorList>
            <person name="Callol A."/>
            <person name="Pajuelo D."/>
            <person name="Ebbesson L."/>
            <person name="Teles M."/>
            <person name="MacKenzie S."/>
            <person name="Amaro C."/>
        </authorList>
    </citation>
    <scope>NUCLEOTIDE SEQUENCE</scope>
</reference>
<organism evidence="1">
    <name type="scientific">Anguilla anguilla</name>
    <name type="common">European freshwater eel</name>
    <name type="synonym">Muraena anguilla</name>
    <dbReference type="NCBI Taxonomy" id="7936"/>
    <lineage>
        <taxon>Eukaryota</taxon>
        <taxon>Metazoa</taxon>
        <taxon>Chordata</taxon>
        <taxon>Craniata</taxon>
        <taxon>Vertebrata</taxon>
        <taxon>Euteleostomi</taxon>
        <taxon>Actinopterygii</taxon>
        <taxon>Neopterygii</taxon>
        <taxon>Teleostei</taxon>
        <taxon>Anguilliformes</taxon>
        <taxon>Anguillidae</taxon>
        <taxon>Anguilla</taxon>
    </lineage>
</organism>
<evidence type="ECO:0000313" key="1">
    <source>
        <dbReference type="EMBL" id="JAH36142.1"/>
    </source>
</evidence>
<accession>A0A0E9S4J8</accession>
<proteinExistence type="predicted"/>
<dbReference type="EMBL" id="GBXM01072435">
    <property type="protein sequence ID" value="JAH36142.1"/>
    <property type="molecule type" value="Transcribed_RNA"/>
</dbReference>
<reference evidence="1" key="1">
    <citation type="submission" date="2014-11" db="EMBL/GenBank/DDBJ databases">
        <authorList>
            <person name="Amaro Gonzalez C."/>
        </authorList>
    </citation>
    <scope>NUCLEOTIDE SEQUENCE</scope>
</reference>
<name>A0A0E9S4J8_ANGAN</name>
<protein>
    <submittedName>
        <fullName evidence="1">Uncharacterized protein</fullName>
    </submittedName>
</protein>
<dbReference type="AlphaFoldDB" id="A0A0E9S4J8"/>
<sequence>MQTKMVYSQRYKFSLYETNKLLQKSLLTITQGLQQQRN</sequence>